<evidence type="ECO:0000313" key="1">
    <source>
        <dbReference type="EMBL" id="KIM82282.1"/>
    </source>
</evidence>
<dbReference type="Proteomes" id="UP000054166">
    <property type="component" value="Unassembled WGS sequence"/>
</dbReference>
<reference evidence="1 2" key="1">
    <citation type="submission" date="2014-04" db="EMBL/GenBank/DDBJ databases">
        <authorList>
            <consortium name="DOE Joint Genome Institute"/>
            <person name="Kuo A."/>
            <person name="Tarkka M."/>
            <person name="Buscot F."/>
            <person name="Kohler A."/>
            <person name="Nagy L.G."/>
            <person name="Floudas D."/>
            <person name="Copeland A."/>
            <person name="Barry K.W."/>
            <person name="Cichocki N."/>
            <person name="Veneault-Fourrey C."/>
            <person name="LaButti K."/>
            <person name="Lindquist E.A."/>
            <person name="Lipzen A."/>
            <person name="Lundell T."/>
            <person name="Morin E."/>
            <person name="Murat C."/>
            <person name="Sun H."/>
            <person name="Tunlid A."/>
            <person name="Henrissat B."/>
            <person name="Grigoriev I.V."/>
            <person name="Hibbett D.S."/>
            <person name="Martin F."/>
            <person name="Nordberg H.P."/>
            <person name="Cantor M.N."/>
            <person name="Hua S.X."/>
        </authorList>
    </citation>
    <scope>NUCLEOTIDE SEQUENCE [LARGE SCALE GENOMIC DNA]</scope>
    <source>
        <strain evidence="1 2">F 1598</strain>
    </source>
</reference>
<sequence length="437" mass="48723">MDQATVKISEFAIADQDPPISRIPHEILAMIFVSTQPDKLHGLASGQQQQIRIPVEIPVSHVSTFWRDVAIDTPSLWTTVLVHPTQPSELMQIYLSRSKTYPLDVVVNHGAGGFVDISEACLNMIISHVDRLRSLHVAGPINDIYRTLSLFHHLAAPQLKELVLRGRGLEWQPYDRAPHIFAGGAPALSSLRLNGIGLRTCLPPLSAITSMSLYDLQLSGLWKYQHFLTVLSSTPLLAELSIHGLLVDHWEAHANGPVQLHSLRSLWLSGLDTHVSHILYSLSLPHIKFLSLNHLTPSTNQGIFRLNSSGTPRYPTVLSLVFTRTVSFTGFSSLLPSLTHLTILHCNPLIALQEVFTMSTSVTPLPDLETLTLFPLCRSNWQILCHLVNLRIRQGFPLRKLRLDYDSWSLFPLGPSETLNGQVEVEVLTQAPTDHEM</sequence>
<keyword evidence="2" id="KW-1185">Reference proteome</keyword>
<gene>
    <name evidence="1" type="ORF">PILCRDRAFT_474910</name>
</gene>
<proteinExistence type="predicted"/>
<dbReference type="SUPFAM" id="SSF52058">
    <property type="entry name" value="L domain-like"/>
    <property type="match status" value="1"/>
</dbReference>
<dbReference type="AlphaFoldDB" id="A0A0C3BY43"/>
<dbReference type="STRING" id="765440.A0A0C3BY43"/>
<dbReference type="OrthoDB" id="3244423at2759"/>
<name>A0A0C3BY43_PILCF</name>
<organism evidence="1 2">
    <name type="scientific">Piloderma croceum (strain F 1598)</name>
    <dbReference type="NCBI Taxonomy" id="765440"/>
    <lineage>
        <taxon>Eukaryota</taxon>
        <taxon>Fungi</taxon>
        <taxon>Dikarya</taxon>
        <taxon>Basidiomycota</taxon>
        <taxon>Agaricomycotina</taxon>
        <taxon>Agaricomycetes</taxon>
        <taxon>Agaricomycetidae</taxon>
        <taxon>Atheliales</taxon>
        <taxon>Atheliaceae</taxon>
        <taxon>Piloderma</taxon>
    </lineage>
</organism>
<reference evidence="2" key="2">
    <citation type="submission" date="2015-01" db="EMBL/GenBank/DDBJ databases">
        <title>Evolutionary Origins and Diversification of the Mycorrhizal Mutualists.</title>
        <authorList>
            <consortium name="DOE Joint Genome Institute"/>
            <consortium name="Mycorrhizal Genomics Consortium"/>
            <person name="Kohler A."/>
            <person name="Kuo A."/>
            <person name="Nagy L.G."/>
            <person name="Floudas D."/>
            <person name="Copeland A."/>
            <person name="Barry K.W."/>
            <person name="Cichocki N."/>
            <person name="Veneault-Fourrey C."/>
            <person name="LaButti K."/>
            <person name="Lindquist E.A."/>
            <person name="Lipzen A."/>
            <person name="Lundell T."/>
            <person name="Morin E."/>
            <person name="Murat C."/>
            <person name="Riley R."/>
            <person name="Ohm R."/>
            <person name="Sun H."/>
            <person name="Tunlid A."/>
            <person name="Henrissat B."/>
            <person name="Grigoriev I.V."/>
            <person name="Hibbett D.S."/>
            <person name="Martin F."/>
        </authorList>
    </citation>
    <scope>NUCLEOTIDE SEQUENCE [LARGE SCALE GENOMIC DNA]</scope>
    <source>
        <strain evidence="2">F 1598</strain>
    </source>
</reference>
<protein>
    <submittedName>
        <fullName evidence="1">Uncharacterized protein</fullName>
    </submittedName>
</protein>
<accession>A0A0C3BY43</accession>
<dbReference type="HOGENOM" id="CLU_020999_3_3_1"/>
<dbReference type="InterPro" id="IPR032675">
    <property type="entry name" value="LRR_dom_sf"/>
</dbReference>
<evidence type="ECO:0000313" key="2">
    <source>
        <dbReference type="Proteomes" id="UP000054166"/>
    </source>
</evidence>
<dbReference type="EMBL" id="KN832995">
    <property type="protein sequence ID" value="KIM82282.1"/>
    <property type="molecule type" value="Genomic_DNA"/>
</dbReference>
<dbReference type="Gene3D" id="3.80.10.10">
    <property type="entry name" value="Ribonuclease Inhibitor"/>
    <property type="match status" value="1"/>
</dbReference>
<dbReference type="InParanoid" id="A0A0C3BY43"/>